<sequence length="185" mass="20042">MNRSDEPRRLLHTRNVTCQGFLRDDGDFEIEASLQDISGEGTHLLLKSLSAGELMHDMLIIMVLGQDLVIRKVSAVTTAAPSPECPRAAAVYEKLEGLQIGPGFFRAVGERIPIACGCTHLTELLKHMATTAYQTAFTHRRATSSAAAQTTQLADTCYAHRAGGIISRKLKSADEEQNAATTDMG</sequence>
<name>A0A2N4UG28_9BURK</name>
<proteinExistence type="predicted"/>
<protein>
    <submittedName>
        <fullName evidence="1">Molybdopterin-guanine dinucleotide biosynthesis protein MobB</fullName>
    </submittedName>
</protein>
<dbReference type="EMBL" id="PDNV01000006">
    <property type="protein sequence ID" value="PLC53977.1"/>
    <property type="molecule type" value="Genomic_DNA"/>
</dbReference>
<reference evidence="1 2" key="1">
    <citation type="submission" date="2017-10" db="EMBL/GenBank/DDBJ databases">
        <title>Two draft genome sequences of Pusillimonas sp. strains isolated from a nitrate- and radionuclide-contaminated groundwater in Russia.</title>
        <authorList>
            <person name="Grouzdev D.S."/>
            <person name="Tourova T.P."/>
            <person name="Goeva M.A."/>
            <person name="Babich T.L."/>
            <person name="Sokolova D.S."/>
            <person name="Abdullin R."/>
            <person name="Poltaraus A.B."/>
            <person name="Toshchakov S.V."/>
            <person name="Nazina T.N."/>
        </authorList>
    </citation>
    <scope>NUCLEOTIDE SEQUENCE [LARGE SCALE GENOMIC DNA]</scope>
    <source>
        <strain evidence="1 2">JR1/69-2-13</strain>
    </source>
</reference>
<keyword evidence="2" id="KW-1185">Reference proteome</keyword>
<dbReference type="InterPro" id="IPR021312">
    <property type="entry name" value="DUF2889"/>
</dbReference>
<organism evidence="1 2">
    <name type="scientific">Pollutimonas nitritireducens</name>
    <dbReference type="NCBI Taxonomy" id="2045209"/>
    <lineage>
        <taxon>Bacteria</taxon>
        <taxon>Pseudomonadati</taxon>
        <taxon>Pseudomonadota</taxon>
        <taxon>Betaproteobacteria</taxon>
        <taxon>Burkholderiales</taxon>
        <taxon>Alcaligenaceae</taxon>
        <taxon>Pollutimonas</taxon>
    </lineage>
</organism>
<dbReference type="RefSeq" id="WP_102070094.1">
    <property type="nucleotide sequence ID" value="NZ_PDNV01000006.1"/>
</dbReference>
<accession>A0A2N4UG28</accession>
<dbReference type="Proteomes" id="UP000234328">
    <property type="component" value="Unassembled WGS sequence"/>
</dbReference>
<dbReference type="AlphaFoldDB" id="A0A2N4UG28"/>
<evidence type="ECO:0000313" key="1">
    <source>
        <dbReference type="EMBL" id="PLC53977.1"/>
    </source>
</evidence>
<evidence type="ECO:0000313" key="2">
    <source>
        <dbReference type="Proteomes" id="UP000234328"/>
    </source>
</evidence>
<comment type="caution">
    <text evidence="1">The sequence shown here is derived from an EMBL/GenBank/DDBJ whole genome shotgun (WGS) entry which is preliminary data.</text>
</comment>
<dbReference type="OrthoDB" id="6862397at2"/>
<gene>
    <name evidence="1" type="ORF">CR155_11155</name>
</gene>
<dbReference type="Pfam" id="PF11136">
    <property type="entry name" value="DUF2889"/>
    <property type="match status" value="1"/>
</dbReference>